<accession>F2APL4</accession>
<protein>
    <submittedName>
        <fullName evidence="1">Uncharacterized protein</fullName>
    </submittedName>
</protein>
<evidence type="ECO:0000313" key="2">
    <source>
        <dbReference type="Proteomes" id="UP000006222"/>
    </source>
</evidence>
<evidence type="ECO:0000313" key="1">
    <source>
        <dbReference type="EMBL" id="EGF28377.1"/>
    </source>
</evidence>
<comment type="caution">
    <text evidence="1">The sequence shown here is derived from an EMBL/GenBank/DDBJ whole genome shotgun (WGS) entry which is preliminary data.</text>
</comment>
<proteinExistence type="predicted"/>
<reference evidence="1 2" key="1">
    <citation type="journal article" date="2013" name="Mar. Genomics">
        <title>Expression of sulfatases in Rhodopirellula baltica and the diversity of sulfatases in the genus Rhodopirellula.</title>
        <authorList>
            <person name="Wegner C.E."/>
            <person name="Richter-Heitmann T."/>
            <person name="Klindworth A."/>
            <person name="Klockow C."/>
            <person name="Richter M."/>
            <person name="Achstetter T."/>
            <person name="Glockner F.O."/>
            <person name="Harder J."/>
        </authorList>
    </citation>
    <scope>NUCLEOTIDE SEQUENCE [LARGE SCALE GENOMIC DNA]</scope>
    <source>
        <strain evidence="1 2">WH47</strain>
    </source>
</reference>
<dbReference type="PATRIC" id="fig|991778.3.peg.1722"/>
<dbReference type="EMBL" id="AFAR01000093">
    <property type="protein sequence ID" value="EGF28377.1"/>
    <property type="molecule type" value="Genomic_DNA"/>
</dbReference>
<gene>
    <name evidence="1" type="ORF">RBWH47_03370</name>
</gene>
<dbReference type="AlphaFoldDB" id="F2APL4"/>
<dbReference type="Proteomes" id="UP000006222">
    <property type="component" value="Unassembled WGS sequence"/>
</dbReference>
<organism evidence="1 2">
    <name type="scientific">Rhodopirellula baltica WH47</name>
    <dbReference type="NCBI Taxonomy" id="991778"/>
    <lineage>
        <taxon>Bacteria</taxon>
        <taxon>Pseudomonadati</taxon>
        <taxon>Planctomycetota</taxon>
        <taxon>Planctomycetia</taxon>
        <taxon>Pirellulales</taxon>
        <taxon>Pirellulaceae</taxon>
        <taxon>Rhodopirellula</taxon>
    </lineage>
</organism>
<sequence length="53" mass="6274">MKTFLFERARARKISPENMKRLAARKLSGVFCFGTQARARLSRIERYQRLNSL</sequence>
<name>F2APL4_RHOBT</name>